<reference evidence="5 6" key="1">
    <citation type="submission" date="2018-08" db="EMBL/GenBank/DDBJ databases">
        <title>A genome reference for cultivated species of the human gut microbiota.</title>
        <authorList>
            <person name="Zou Y."/>
            <person name="Xue W."/>
            <person name="Luo G."/>
        </authorList>
    </citation>
    <scope>NUCLEOTIDE SEQUENCE [LARGE SCALE GENOMIC DNA]</scope>
    <source>
        <strain evidence="5 6">AF15-20</strain>
    </source>
</reference>
<evidence type="ECO:0000313" key="6">
    <source>
        <dbReference type="Proteomes" id="UP000265489"/>
    </source>
</evidence>
<dbReference type="PROSITE" id="PS51898">
    <property type="entry name" value="TYR_RECOMBINASE"/>
    <property type="match status" value="1"/>
</dbReference>
<comment type="caution">
    <text evidence="5">The sequence shown here is derived from an EMBL/GenBank/DDBJ whole genome shotgun (WGS) entry which is preliminary data.</text>
</comment>
<evidence type="ECO:0000313" key="5">
    <source>
        <dbReference type="EMBL" id="RGU91921.1"/>
    </source>
</evidence>
<sequence length="370" mass="43479">MSVKRLGNKKYEIRGTVTLSTGKYHRYSFRRTFNSIDDAREFELKYKETFNAETNTFENHSYTLKEFIDVYDLAKANQLKSSTKQSNTYISKYFEPLYDEKIQSLTSGQIKQITDAAFKKGLSEEYVNKMLTYLNKIFNYGLEMGYVQFNPVKRIPKYKRPDKIIDEDDFYTPDEFEQFIQCFPRNKENGEYVCYVIVNLLYFMGCRFGECVALTMNDIDMDKGTIRFNKTVARYVQGRSYLVTPPKTRNSIRTITMPKRMKCIMQEYLDWYKDLYCITKDTFLFGVDRPVLAKVVKKRMAIACERSGIRMIKIHGFRRSNASLLCNANAPVSLVAKRLGHTQTECLKTYVKFFNNSEQDLIDIIDSQFE</sequence>
<keyword evidence="3" id="KW-0233">DNA recombination</keyword>
<dbReference type="Pfam" id="PF24624">
    <property type="entry name" value="Int_N"/>
    <property type="match status" value="1"/>
</dbReference>
<dbReference type="GO" id="GO:0003677">
    <property type="term" value="F:DNA binding"/>
    <property type="evidence" value="ECO:0007669"/>
    <property type="project" value="UniProtKB-KW"/>
</dbReference>
<dbReference type="InterPro" id="IPR050090">
    <property type="entry name" value="Tyrosine_recombinase_XerCD"/>
</dbReference>
<dbReference type="GO" id="GO:0006310">
    <property type="term" value="P:DNA recombination"/>
    <property type="evidence" value="ECO:0007669"/>
    <property type="project" value="UniProtKB-KW"/>
</dbReference>
<dbReference type="CDD" id="cd01189">
    <property type="entry name" value="INT_ICEBs1_C_like"/>
    <property type="match status" value="1"/>
</dbReference>
<protein>
    <submittedName>
        <fullName evidence="5">Site-specific integrase</fullName>
    </submittedName>
</protein>
<dbReference type="Pfam" id="PF00589">
    <property type="entry name" value="Phage_integrase"/>
    <property type="match status" value="1"/>
</dbReference>
<accession>A0A395W7A5</accession>
<evidence type="ECO:0000256" key="3">
    <source>
        <dbReference type="ARBA" id="ARBA00023172"/>
    </source>
</evidence>
<dbReference type="PANTHER" id="PTHR30349">
    <property type="entry name" value="PHAGE INTEGRASE-RELATED"/>
    <property type="match status" value="1"/>
</dbReference>
<dbReference type="SUPFAM" id="SSF56349">
    <property type="entry name" value="DNA breaking-rejoining enzymes"/>
    <property type="match status" value="1"/>
</dbReference>
<feature type="domain" description="Tyr recombinase" evidence="4">
    <location>
        <begin position="166"/>
        <end position="366"/>
    </location>
</feature>
<dbReference type="InterPro" id="IPR002104">
    <property type="entry name" value="Integrase_catalytic"/>
</dbReference>
<dbReference type="RefSeq" id="WP_118325103.1">
    <property type="nucleotide sequence ID" value="NZ_QRYQ01000008.1"/>
</dbReference>
<dbReference type="PANTHER" id="PTHR30349:SF64">
    <property type="entry name" value="PROPHAGE INTEGRASE INTD-RELATED"/>
    <property type="match status" value="1"/>
</dbReference>
<organism evidence="5 6">
    <name type="scientific">Holdemanella biformis</name>
    <dbReference type="NCBI Taxonomy" id="1735"/>
    <lineage>
        <taxon>Bacteria</taxon>
        <taxon>Bacillati</taxon>
        <taxon>Bacillota</taxon>
        <taxon>Erysipelotrichia</taxon>
        <taxon>Erysipelotrichales</taxon>
        <taxon>Erysipelotrichaceae</taxon>
        <taxon>Holdemanella</taxon>
    </lineage>
</organism>
<dbReference type="GO" id="GO:0015074">
    <property type="term" value="P:DNA integration"/>
    <property type="evidence" value="ECO:0007669"/>
    <property type="project" value="InterPro"/>
</dbReference>
<dbReference type="AlphaFoldDB" id="A0A395W7A5"/>
<dbReference type="Gene3D" id="1.10.443.10">
    <property type="entry name" value="Intergrase catalytic core"/>
    <property type="match status" value="1"/>
</dbReference>
<proteinExistence type="inferred from homology"/>
<dbReference type="EMBL" id="QRYQ01000008">
    <property type="protein sequence ID" value="RGU91921.1"/>
    <property type="molecule type" value="Genomic_DNA"/>
</dbReference>
<gene>
    <name evidence="5" type="ORF">DWW32_05880</name>
</gene>
<dbReference type="Gene3D" id="1.10.150.130">
    <property type="match status" value="1"/>
</dbReference>
<evidence type="ECO:0000259" key="4">
    <source>
        <dbReference type="PROSITE" id="PS51898"/>
    </source>
</evidence>
<dbReference type="Proteomes" id="UP000265489">
    <property type="component" value="Unassembled WGS sequence"/>
</dbReference>
<name>A0A395W7A5_9FIRM</name>
<evidence type="ECO:0000256" key="2">
    <source>
        <dbReference type="ARBA" id="ARBA00023125"/>
    </source>
</evidence>
<evidence type="ECO:0000256" key="1">
    <source>
        <dbReference type="ARBA" id="ARBA00008857"/>
    </source>
</evidence>
<comment type="similarity">
    <text evidence="1">Belongs to the 'phage' integrase family.</text>
</comment>
<keyword evidence="2" id="KW-0238">DNA-binding</keyword>
<dbReference type="InterPro" id="IPR013762">
    <property type="entry name" value="Integrase-like_cat_sf"/>
</dbReference>
<dbReference type="InterPro" id="IPR011010">
    <property type="entry name" value="DNA_brk_join_enz"/>
</dbReference>
<dbReference type="InterPro" id="IPR010998">
    <property type="entry name" value="Integrase_recombinase_N"/>
</dbReference>
<dbReference type="InterPro" id="IPR057084">
    <property type="entry name" value="Int_N"/>
</dbReference>